<evidence type="ECO:0000256" key="6">
    <source>
        <dbReference type="ARBA" id="ARBA00022833"/>
    </source>
</evidence>
<dbReference type="Gene3D" id="3.20.20.140">
    <property type="entry name" value="Metal-dependent hydrolases"/>
    <property type="match status" value="1"/>
</dbReference>
<keyword evidence="6" id="KW-0862">Zinc</keyword>
<evidence type="ECO:0000256" key="2">
    <source>
        <dbReference type="ARBA" id="ARBA00006676"/>
    </source>
</evidence>
<keyword evidence="4" id="KW-0479">Metal-binding</keyword>
<feature type="domain" description="Adenosine deaminase" evidence="7">
    <location>
        <begin position="7"/>
        <end position="325"/>
    </location>
</feature>
<evidence type="ECO:0000259" key="7">
    <source>
        <dbReference type="Pfam" id="PF00962"/>
    </source>
</evidence>
<name>A0ABW2CJY4_9ACTN</name>
<evidence type="ECO:0000256" key="1">
    <source>
        <dbReference type="ARBA" id="ARBA00001947"/>
    </source>
</evidence>
<evidence type="ECO:0000313" key="8">
    <source>
        <dbReference type="EMBL" id="MFC6882077.1"/>
    </source>
</evidence>
<dbReference type="Proteomes" id="UP001596380">
    <property type="component" value="Unassembled WGS sequence"/>
</dbReference>
<dbReference type="PANTHER" id="PTHR11409:SF43">
    <property type="entry name" value="ADENOSINE DEAMINASE"/>
    <property type="match status" value="1"/>
</dbReference>
<comment type="similarity">
    <text evidence="2">Belongs to the metallo-dependent hydrolases superfamily. Adenosine and AMP deaminases family.</text>
</comment>
<sequence>MDLTTLPKVELHSHLDCCLSYGAVRRIDPRITRERYARDFVGPERCPSLADFLGYTMNYRALLQSERALRIAVQDVFEQMSRDGVAYVELRFAPLVHAADSSMSGDEVVAYVAEETAAQAAATGIDARLILCTLRDYDTERSLETARLAVRHAGSGPVAGLDIAGDEIGFPLDGHVPAFALAREAGLGVTVHAGESGGPENVREALDKTGTRRIGHGVHSVEDRELLARLAEERVHLEICPASNVQTSAVPSLEEHPVGRLREAGVPVGISTDARAVTNVRLTREYERLRDVLGWTQADFAQMNLDALEAAFAPEDVKRRVRDVLVHAYAEV</sequence>
<evidence type="ECO:0000256" key="4">
    <source>
        <dbReference type="ARBA" id="ARBA00022723"/>
    </source>
</evidence>
<dbReference type="NCBIfam" id="TIGR01430">
    <property type="entry name" value="aden_deam"/>
    <property type="match status" value="1"/>
</dbReference>
<evidence type="ECO:0000256" key="3">
    <source>
        <dbReference type="ARBA" id="ARBA00012784"/>
    </source>
</evidence>
<dbReference type="EC" id="3.5.4.4" evidence="3"/>
<proteinExistence type="inferred from homology"/>
<evidence type="ECO:0000256" key="5">
    <source>
        <dbReference type="ARBA" id="ARBA00022801"/>
    </source>
</evidence>
<dbReference type="SUPFAM" id="SSF51556">
    <property type="entry name" value="Metallo-dependent hydrolases"/>
    <property type="match status" value="1"/>
</dbReference>
<dbReference type="Pfam" id="PF00962">
    <property type="entry name" value="A_deaminase"/>
    <property type="match status" value="1"/>
</dbReference>
<dbReference type="EMBL" id="JBHSXS010000011">
    <property type="protein sequence ID" value="MFC6882077.1"/>
    <property type="molecule type" value="Genomic_DNA"/>
</dbReference>
<accession>A0ABW2CJY4</accession>
<organism evidence="8 9">
    <name type="scientific">Actinomadura yumaensis</name>
    <dbReference type="NCBI Taxonomy" id="111807"/>
    <lineage>
        <taxon>Bacteria</taxon>
        <taxon>Bacillati</taxon>
        <taxon>Actinomycetota</taxon>
        <taxon>Actinomycetes</taxon>
        <taxon>Streptosporangiales</taxon>
        <taxon>Thermomonosporaceae</taxon>
        <taxon>Actinomadura</taxon>
    </lineage>
</organism>
<evidence type="ECO:0000313" key="9">
    <source>
        <dbReference type="Proteomes" id="UP001596380"/>
    </source>
</evidence>
<dbReference type="RefSeq" id="WP_160825082.1">
    <property type="nucleotide sequence ID" value="NZ_JBHSXE010000001.1"/>
</dbReference>
<dbReference type="PANTHER" id="PTHR11409">
    <property type="entry name" value="ADENOSINE DEAMINASE"/>
    <property type="match status" value="1"/>
</dbReference>
<dbReference type="InterPro" id="IPR001365">
    <property type="entry name" value="A_deaminase_dom"/>
</dbReference>
<keyword evidence="5 8" id="KW-0378">Hydrolase</keyword>
<comment type="caution">
    <text evidence="8">The sequence shown here is derived from an EMBL/GenBank/DDBJ whole genome shotgun (WGS) entry which is preliminary data.</text>
</comment>
<dbReference type="InterPro" id="IPR006330">
    <property type="entry name" value="Ado/ade_deaminase"/>
</dbReference>
<dbReference type="GO" id="GO:0016787">
    <property type="term" value="F:hydrolase activity"/>
    <property type="evidence" value="ECO:0007669"/>
    <property type="project" value="UniProtKB-KW"/>
</dbReference>
<protein>
    <recommendedName>
        <fullName evidence="3">adenosine deaminase</fullName>
        <ecNumber evidence="3">3.5.4.4</ecNumber>
    </recommendedName>
</protein>
<keyword evidence="9" id="KW-1185">Reference proteome</keyword>
<comment type="cofactor">
    <cofactor evidence="1">
        <name>Zn(2+)</name>
        <dbReference type="ChEBI" id="CHEBI:29105"/>
    </cofactor>
</comment>
<dbReference type="InterPro" id="IPR032466">
    <property type="entry name" value="Metal_Hydrolase"/>
</dbReference>
<gene>
    <name evidence="8" type="primary">add</name>
    <name evidence="8" type="ORF">ACFQKB_20155</name>
</gene>
<reference evidence="9" key="1">
    <citation type="journal article" date="2019" name="Int. J. Syst. Evol. Microbiol.">
        <title>The Global Catalogue of Microorganisms (GCM) 10K type strain sequencing project: providing services to taxonomists for standard genome sequencing and annotation.</title>
        <authorList>
            <consortium name="The Broad Institute Genomics Platform"/>
            <consortium name="The Broad Institute Genome Sequencing Center for Infectious Disease"/>
            <person name="Wu L."/>
            <person name="Ma J."/>
        </authorList>
    </citation>
    <scope>NUCLEOTIDE SEQUENCE [LARGE SCALE GENOMIC DNA]</scope>
    <source>
        <strain evidence="9">JCM 3369</strain>
    </source>
</reference>